<dbReference type="RefSeq" id="XP_033462337.1">
    <property type="nucleotide sequence ID" value="XM_033599244.1"/>
</dbReference>
<evidence type="ECO:0000313" key="2">
    <source>
        <dbReference type="RefSeq" id="XP_033462337.1"/>
    </source>
</evidence>
<organism evidence="2">
    <name type="scientific">Dissoconium aciculare CBS 342.82</name>
    <dbReference type="NCBI Taxonomy" id="1314786"/>
    <lineage>
        <taxon>Eukaryota</taxon>
        <taxon>Fungi</taxon>
        <taxon>Dikarya</taxon>
        <taxon>Ascomycota</taxon>
        <taxon>Pezizomycotina</taxon>
        <taxon>Dothideomycetes</taxon>
        <taxon>Dothideomycetidae</taxon>
        <taxon>Mycosphaerellales</taxon>
        <taxon>Dissoconiaceae</taxon>
        <taxon>Dissoconium</taxon>
    </lineage>
</organism>
<evidence type="ECO:0000313" key="1">
    <source>
        <dbReference type="Proteomes" id="UP000504637"/>
    </source>
</evidence>
<sequence>MYCRKGMAVGKTSKESPFEDRHRVRRVRYRMIVTRFEHKGGLQIHSDTNTTPHTFTFLQYPQSFAYSTKWLNERRIEAHAAYNVRNAISFEQIVAMSAVYERYRRITFASSTSYVLCVHSELNSVEWMANHGATKPQWGLLFPSSLPVPHLRSSDSTGEFYRFVPQIAHDRECPDMQCIL</sequence>
<reference evidence="2" key="3">
    <citation type="submission" date="2025-08" db="UniProtKB">
        <authorList>
            <consortium name="RefSeq"/>
        </authorList>
    </citation>
    <scope>IDENTIFICATION</scope>
    <source>
        <strain evidence="2">CBS 342.82</strain>
    </source>
</reference>
<reference evidence="2" key="1">
    <citation type="submission" date="2020-01" db="EMBL/GenBank/DDBJ databases">
        <authorList>
            <consortium name="DOE Joint Genome Institute"/>
            <person name="Haridas S."/>
            <person name="Albert R."/>
            <person name="Binder M."/>
            <person name="Bloem J."/>
            <person name="Labutti K."/>
            <person name="Salamov A."/>
            <person name="Andreopoulos B."/>
            <person name="Baker S.E."/>
            <person name="Barry K."/>
            <person name="Bills G."/>
            <person name="Bluhm B.H."/>
            <person name="Cannon C."/>
            <person name="Castanera R."/>
            <person name="Culley D.E."/>
            <person name="Daum C."/>
            <person name="Ezra D."/>
            <person name="Gonzalez J.B."/>
            <person name="Henrissat B."/>
            <person name="Kuo A."/>
            <person name="Liang C."/>
            <person name="Lipzen A."/>
            <person name="Lutzoni F."/>
            <person name="Magnuson J."/>
            <person name="Mondo S."/>
            <person name="Nolan M."/>
            <person name="Ohm R."/>
            <person name="Pangilinan J."/>
            <person name="Park H.-J."/>
            <person name="Ramirez L."/>
            <person name="Alfaro M."/>
            <person name="Sun H."/>
            <person name="Tritt A."/>
            <person name="Yoshinaga Y."/>
            <person name="Zwiers L.-H."/>
            <person name="Turgeon B.G."/>
            <person name="Goodwin S.B."/>
            <person name="Spatafora J.W."/>
            <person name="Crous P.W."/>
            <person name="Grigoriev I.V."/>
        </authorList>
    </citation>
    <scope>NUCLEOTIDE SEQUENCE</scope>
    <source>
        <strain evidence="2">CBS 342.82</strain>
    </source>
</reference>
<dbReference type="GeneID" id="54357043"/>
<dbReference type="AlphaFoldDB" id="A0A6J3MBA1"/>
<dbReference type="Proteomes" id="UP000504637">
    <property type="component" value="Unplaced"/>
</dbReference>
<gene>
    <name evidence="2" type="ORF">K489DRAFT_154427</name>
</gene>
<keyword evidence="1" id="KW-1185">Reference proteome</keyword>
<accession>A0A6J3MBA1</accession>
<name>A0A6J3MBA1_9PEZI</name>
<protein>
    <submittedName>
        <fullName evidence="2">Uncharacterized protein</fullName>
    </submittedName>
</protein>
<proteinExistence type="predicted"/>
<reference evidence="2" key="2">
    <citation type="submission" date="2020-04" db="EMBL/GenBank/DDBJ databases">
        <authorList>
            <consortium name="NCBI Genome Project"/>
        </authorList>
    </citation>
    <scope>NUCLEOTIDE SEQUENCE</scope>
    <source>
        <strain evidence="2">CBS 342.82</strain>
    </source>
</reference>